<dbReference type="InterPro" id="IPR012340">
    <property type="entry name" value="NA-bd_OB-fold"/>
</dbReference>
<dbReference type="Gene3D" id="6.10.30.10">
    <property type="match status" value="1"/>
</dbReference>
<dbReference type="PANTHER" id="PTHR34075">
    <property type="entry name" value="BLR3430 PROTEIN"/>
    <property type="match status" value="1"/>
</dbReference>
<dbReference type="RefSeq" id="WP_035995167.1">
    <property type="nucleotide sequence ID" value="NZ_CP012748.1"/>
</dbReference>
<reference evidence="3 4" key="1">
    <citation type="journal article" date="2014" name="Genome Announc.">
        <title>Draft Genome Sequence of the Haloacid-Degrading Burkholderia caribensis Strain MBA4.</title>
        <authorList>
            <person name="Pan Y."/>
            <person name="Kong K.F."/>
            <person name="Tsang J.S."/>
        </authorList>
    </citation>
    <scope>NUCLEOTIDE SEQUENCE [LARGE SCALE GENOMIC DNA]</scope>
    <source>
        <strain evidence="3 4">MBA4</strain>
        <plasmid evidence="4">Plasmid</plasmid>
    </source>
</reference>
<dbReference type="Pfam" id="PF01796">
    <property type="entry name" value="OB_ChsH2_C"/>
    <property type="match status" value="1"/>
</dbReference>
<organism evidence="3 4">
    <name type="scientific">Paraburkholderia caribensis MBA4</name>
    <dbReference type="NCBI Taxonomy" id="1323664"/>
    <lineage>
        <taxon>Bacteria</taxon>
        <taxon>Pseudomonadati</taxon>
        <taxon>Pseudomonadota</taxon>
        <taxon>Betaproteobacteria</taxon>
        <taxon>Burkholderiales</taxon>
        <taxon>Burkholderiaceae</taxon>
        <taxon>Paraburkholderia</taxon>
    </lineage>
</organism>
<evidence type="ECO:0000313" key="4">
    <source>
        <dbReference type="Proteomes" id="UP000019146"/>
    </source>
</evidence>
<dbReference type="Proteomes" id="UP000019146">
    <property type="component" value="Plasmid unnamed"/>
</dbReference>
<protein>
    <submittedName>
        <fullName evidence="3">Nucleic-acid-binding protein containing a Zn-ribbon</fullName>
    </submittedName>
</protein>
<feature type="domain" description="ChsH2 rubredoxin-like zinc ribbon" evidence="2">
    <location>
        <begin position="19"/>
        <end position="54"/>
    </location>
</feature>
<evidence type="ECO:0000259" key="1">
    <source>
        <dbReference type="Pfam" id="PF01796"/>
    </source>
</evidence>
<dbReference type="KEGG" id="bcai:K788_0001708"/>
<dbReference type="GeneID" id="69973454"/>
<sequence>MHAYDKPLPVIDAGTRGYWDHARAHRLSVQACTQCGHRHFPATPVCPQCLSEALTWGPVSGRGTLVSWATFHRAYWPAFRDDLPYHVCIVQLDDGPLVVGNFADNRLPDEVRMGMTLRAVFEDVTDEISLARFVAA</sequence>
<feature type="domain" description="ChsH2 C-terminal OB-fold" evidence="1">
    <location>
        <begin position="56"/>
        <end position="122"/>
    </location>
</feature>
<dbReference type="Pfam" id="PF12172">
    <property type="entry name" value="zf-ChsH2"/>
    <property type="match status" value="1"/>
</dbReference>
<evidence type="ECO:0000313" key="3">
    <source>
        <dbReference type="EMBL" id="ALL69933.1"/>
    </source>
</evidence>
<geneLocation type="plasmid" evidence="4"/>
<proteinExistence type="predicted"/>
<gene>
    <name evidence="3" type="ORF">K788_0001708</name>
</gene>
<accession>A0A0N7JVR3</accession>
<dbReference type="PANTHER" id="PTHR34075:SF5">
    <property type="entry name" value="BLR3430 PROTEIN"/>
    <property type="match status" value="1"/>
</dbReference>
<dbReference type="SUPFAM" id="SSF50249">
    <property type="entry name" value="Nucleic acid-binding proteins"/>
    <property type="match status" value="1"/>
</dbReference>
<dbReference type="InterPro" id="IPR052513">
    <property type="entry name" value="Thioester_dehydratase-like"/>
</dbReference>
<dbReference type="AlphaFoldDB" id="A0A0N7JVR3"/>
<keyword evidence="3" id="KW-0614">Plasmid</keyword>
<name>A0A0N7JVR3_9BURK</name>
<evidence type="ECO:0000259" key="2">
    <source>
        <dbReference type="Pfam" id="PF12172"/>
    </source>
</evidence>
<dbReference type="InterPro" id="IPR002878">
    <property type="entry name" value="ChsH2_C"/>
</dbReference>
<dbReference type="EMBL" id="CP012748">
    <property type="protein sequence ID" value="ALL69933.1"/>
    <property type="molecule type" value="Genomic_DNA"/>
</dbReference>
<dbReference type="InterPro" id="IPR022002">
    <property type="entry name" value="ChsH2_Znr"/>
</dbReference>